<keyword evidence="2" id="KW-0812">Transmembrane</keyword>
<accession>A0AAQ4E698</accession>
<keyword evidence="4" id="KW-1185">Reference proteome</keyword>
<feature type="region of interest" description="Disordered" evidence="1">
    <location>
        <begin position="82"/>
        <end position="138"/>
    </location>
</feature>
<dbReference type="Proteomes" id="UP001321473">
    <property type="component" value="Unassembled WGS sequence"/>
</dbReference>
<evidence type="ECO:0000256" key="1">
    <source>
        <dbReference type="SAM" id="MobiDB-lite"/>
    </source>
</evidence>
<organism evidence="3 4">
    <name type="scientific">Amblyomma americanum</name>
    <name type="common">Lone star tick</name>
    <dbReference type="NCBI Taxonomy" id="6943"/>
    <lineage>
        <taxon>Eukaryota</taxon>
        <taxon>Metazoa</taxon>
        <taxon>Ecdysozoa</taxon>
        <taxon>Arthropoda</taxon>
        <taxon>Chelicerata</taxon>
        <taxon>Arachnida</taxon>
        <taxon>Acari</taxon>
        <taxon>Parasitiformes</taxon>
        <taxon>Ixodida</taxon>
        <taxon>Ixodoidea</taxon>
        <taxon>Ixodidae</taxon>
        <taxon>Amblyomminae</taxon>
        <taxon>Amblyomma</taxon>
    </lineage>
</organism>
<evidence type="ECO:0000313" key="3">
    <source>
        <dbReference type="EMBL" id="KAK8770188.1"/>
    </source>
</evidence>
<protein>
    <submittedName>
        <fullName evidence="3">Uncharacterized protein</fullName>
    </submittedName>
</protein>
<proteinExistence type="predicted"/>
<evidence type="ECO:0000313" key="4">
    <source>
        <dbReference type="Proteomes" id="UP001321473"/>
    </source>
</evidence>
<dbReference type="EMBL" id="JARKHS020021509">
    <property type="protein sequence ID" value="KAK8770188.1"/>
    <property type="molecule type" value="Genomic_DNA"/>
</dbReference>
<evidence type="ECO:0000256" key="2">
    <source>
        <dbReference type="SAM" id="Phobius"/>
    </source>
</evidence>
<gene>
    <name evidence="3" type="ORF">V5799_013346</name>
</gene>
<reference evidence="3 4" key="1">
    <citation type="journal article" date="2023" name="Arcadia Sci">
        <title>De novo assembly of a long-read Amblyomma americanum tick genome.</title>
        <authorList>
            <person name="Chou S."/>
            <person name="Poskanzer K.E."/>
            <person name="Rollins M."/>
            <person name="Thuy-Boun P.S."/>
        </authorList>
    </citation>
    <scope>NUCLEOTIDE SEQUENCE [LARGE SCALE GENOMIC DNA]</scope>
    <source>
        <strain evidence="3">F_SG_1</strain>
        <tissue evidence="3">Salivary glands</tissue>
    </source>
</reference>
<comment type="caution">
    <text evidence="3">The sequence shown here is derived from an EMBL/GenBank/DDBJ whole genome shotgun (WGS) entry which is preliminary data.</text>
</comment>
<name>A0AAQ4E698_AMBAM</name>
<sequence>MAPSMAASVVPTGTAPIVPTYVAPQQTYEDDEDEVEDIMKPKAAPMQQMGAGPSMGLIFGVALVAITLSAAATFYALKGDKDSTAAPVTPASSPKPLEVTGANDSASAESAEPVGALTEDDMEEPAAHDSAVSAPGLY</sequence>
<keyword evidence="2" id="KW-1133">Transmembrane helix</keyword>
<dbReference type="AlphaFoldDB" id="A0AAQ4E698"/>
<keyword evidence="2" id="KW-0472">Membrane</keyword>
<feature type="transmembrane region" description="Helical" evidence="2">
    <location>
        <begin position="55"/>
        <end position="77"/>
    </location>
</feature>